<evidence type="ECO:0000259" key="1">
    <source>
        <dbReference type="Pfam" id="PF15919"/>
    </source>
</evidence>
<feature type="domain" description="HicB-like antitoxin of toxin-antitoxin system" evidence="1">
    <location>
        <begin position="3"/>
        <end position="126"/>
    </location>
</feature>
<dbReference type="InterPro" id="IPR051404">
    <property type="entry name" value="TA_system_antitoxin"/>
</dbReference>
<gene>
    <name evidence="2" type="ORF">BUE93_04850</name>
</gene>
<dbReference type="SUPFAM" id="SSF143100">
    <property type="entry name" value="TTHA1013/TTHA0281-like"/>
    <property type="match status" value="1"/>
</dbReference>
<dbReference type="AlphaFoldDB" id="A0A2S9X7Q3"/>
<dbReference type="PANTHER" id="PTHR34504">
    <property type="entry name" value="ANTITOXIN HICB"/>
    <property type="match status" value="1"/>
</dbReference>
<sequence>MLFPIAIHKDEGSVYGVTVPDVPGCHSWGDTVMEAIENTKEAVIGHIETLLELGEEPSITQTPIEELQAIPDYAGALWAYVDVDLTKMSTKAERFNVSWPSFVLAQVDRYVERHHDTRSGFLARAALELINKEKQTEAA</sequence>
<dbReference type="RefSeq" id="WP_106075994.1">
    <property type="nucleotide sequence ID" value="NZ_MTBD01000008.1"/>
</dbReference>
<dbReference type="Gene3D" id="3.30.160.250">
    <property type="match status" value="1"/>
</dbReference>
<proteinExistence type="predicted"/>
<reference evidence="2 3" key="1">
    <citation type="submission" date="2017-01" db="EMBL/GenBank/DDBJ databases">
        <title>New insights into the genetic diversity of Chromobacterium isolated from tropical freshwater lake.</title>
        <authorList>
            <person name="Santos A.B."/>
            <person name="Nascimento A.M."/>
            <person name="Da Silva P.C."/>
        </authorList>
    </citation>
    <scope>NUCLEOTIDE SEQUENCE [LARGE SCALE GENOMIC DNA]</scope>
    <source>
        <strain evidence="2 3">56AF</strain>
    </source>
</reference>
<dbReference type="Pfam" id="PF15919">
    <property type="entry name" value="HicB_lk_antitox"/>
    <property type="match status" value="1"/>
</dbReference>
<dbReference type="InterPro" id="IPR031807">
    <property type="entry name" value="HicB-like"/>
</dbReference>
<dbReference type="Proteomes" id="UP000239469">
    <property type="component" value="Unassembled WGS sequence"/>
</dbReference>
<name>A0A2S9X7Q3_9NEIS</name>
<evidence type="ECO:0000313" key="2">
    <source>
        <dbReference type="EMBL" id="PRP71739.1"/>
    </source>
</evidence>
<comment type="caution">
    <text evidence="2">The sequence shown here is derived from an EMBL/GenBank/DDBJ whole genome shotgun (WGS) entry which is preliminary data.</text>
</comment>
<evidence type="ECO:0000313" key="3">
    <source>
        <dbReference type="Proteomes" id="UP000239469"/>
    </source>
</evidence>
<dbReference type="OrthoDB" id="9807959at2"/>
<dbReference type="InterPro" id="IPR035069">
    <property type="entry name" value="TTHA1013/TTHA0281-like"/>
</dbReference>
<organism evidence="2 3">
    <name type="scientific">Chromobacterium amazonense</name>
    <dbReference type="NCBI Taxonomy" id="1382803"/>
    <lineage>
        <taxon>Bacteria</taxon>
        <taxon>Pseudomonadati</taxon>
        <taxon>Pseudomonadota</taxon>
        <taxon>Betaproteobacteria</taxon>
        <taxon>Neisseriales</taxon>
        <taxon>Chromobacteriaceae</taxon>
        <taxon>Chromobacterium</taxon>
    </lineage>
</organism>
<dbReference type="PANTHER" id="PTHR34504:SF2">
    <property type="entry name" value="UPF0150 PROTEIN SSL0259"/>
    <property type="match status" value="1"/>
</dbReference>
<accession>A0A2S9X7Q3</accession>
<dbReference type="EMBL" id="MTBD01000008">
    <property type="protein sequence ID" value="PRP71739.1"/>
    <property type="molecule type" value="Genomic_DNA"/>
</dbReference>
<protein>
    <submittedName>
        <fullName evidence="2">HicB family protein</fullName>
    </submittedName>
</protein>